<dbReference type="EMBL" id="UINC01126126">
    <property type="protein sequence ID" value="SVD04409.1"/>
    <property type="molecule type" value="Genomic_DNA"/>
</dbReference>
<evidence type="ECO:0000256" key="6">
    <source>
        <dbReference type="ARBA" id="ARBA00023002"/>
    </source>
</evidence>
<evidence type="ECO:0000256" key="9">
    <source>
        <dbReference type="ARBA" id="ARBA00042709"/>
    </source>
</evidence>
<dbReference type="GO" id="GO:0005737">
    <property type="term" value="C:cytoplasm"/>
    <property type="evidence" value="ECO:0007669"/>
    <property type="project" value="UniProtKB-SubCell"/>
</dbReference>
<evidence type="ECO:0000256" key="1">
    <source>
        <dbReference type="ARBA" id="ARBA00004496"/>
    </source>
</evidence>
<feature type="domain" description="3-hydroxyacyl-CoA dehydrogenase NAD binding" evidence="11">
    <location>
        <begin position="8"/>
        <end position="187"/>
    </location>
</feature>
<gene>
    <name evidence="12" type="ORF">METZ01_LOCUS357263</name>
</gene>
<evidence type="ECO:0000259" key="11">
    <source>
        <dbReference type="Pfam" id="PF02737"/>
    </source>
</evidence>
<dbReference type="FunFam" id="3.40.50.720:FF:000009">
    <property type="entry name" value="Fatty oxidation complex, alpha subunit"/>
    <property type="match status" value="1"/>
</dbReference>
<evidence type="ECO:0000256" key="3">
    <source>
        <dbReference type="ARBA" id="ARBA00011738"/>
    </source>
</evidence>
<dbReference type="InterPro" id="IPR006108">
    <property type="entry name" value="3HC_DH_C"/>
</dbReference>
<feature type="domain" description="3-hydroxyacyl-CoA dehydrogenase C-terminal" evidence="10">
    <location>
        <begin position="191"/>
        <end position="222"/>
    </location>
</feature>
<sequence>MKADDVKQIAVVGAGLMGHGIAQEFALAGYAVHMHARTEASLGTARAHIERNLDYLVDLGRLSRAQADAAPSRLHATTHFEEAVENADVVIESVFEDLDLKRRIFQQLDEVCPRHTLLASNTSGLMPSSFASATRRPDKVLVAHYANPPHLIPLVEVVPSPETSQESLSTLCGVLEMAGKRPIVVRREVPGFVLNRLQCSLLREALWLVENGVASPRDVDYAL</sequence>
<reference evidence="12" key="1">
    <citation type="submission" date="2018-05" db="EMBL/GenBank/DDBJ databases">
        <authorList>
            <person name="Lanie J.A."/>
            <person name="Ng W.-L."/>
            <person name="Kazmierczak K.M."/>
            <person name="Andrzejewski T.M."/>
            <person name="Davidsen T.M."/>
            <person name="Wayne K.J."/>
            <person name="Tettelin H."/>
            <person name="Glass J.I."/>
            <person name="Rusch D."/>
            <person name="Podicherti R."/>
            <person name="Tsui H.-C.T."/>
            <person name="Winkler M.E."/>
        </authorList>
    </citation>
    <scope>NUCLEOTIDE SEQUENCE</scope>
</reference>
<name>A0A382S398_9ZZZZ</name>
<dbReference type="Pfam" id="PF00725">
    <property type="entry name" value="3HCDH"/>
    <property type="match status" value="1"/>
</dbReference>
<dbReference type="InterPro" id="IPR036291">
    <property type="entry name" value="NAD(P)-bd_dom_sf"/>
</dbReference>
<dbReference type="InterPro" id="IPR013328">
    <property type="entry name" value="6PGD_dom2"/>
</dbReference>
<protein>
    <recommendedName>
        <fullName evidence="9">L-gulonate 3-dehydrogenase</fullName>
        <ecNumber evidence="8">1.1.1.45</ecNumber>
    </recommendedName>
    <alternativeName>
        <fullName evidence="9">L-gulonate 3-dehydrogenase</fullName>
    </alternativeName>
</protein>
<keyword evidence="5" id="KW-0597">Phosphoprotein</keyword>
<comment type="subcellular location">
    <subcellularLocation>
        <location evidence="1">Cytoplasm</location>
    </subcellularLocation>
</comment>
<dbReference type="SUPFAM" id="SSF48179">
    <property type="entry name" value="6-phosphogluconate dehydrogenase C-terminal domain-like"/>
    <property type="match status" value="1"/>
</dbReference>
<accession>A0A382S398</accession>
<dbReference type="InterPro" id="IPR006176">
    <property type="entry name" value="3-OHacyl-CoA_DH_NAD-bd"/>
</dbReference>
<evidence type="ECO:0000256" key="5">
    <source>
        <dbReference type="ARBA" id="ARBA00022553"/>
    </source>
</evidence>
<evidence type="ECO:0000313" key="12">
    <source>
        <dbReference type="EMBL" id="SVD04409.1"/>
    </source>
</evidence>
<proteinExistence type="inferred from homology"/>
<keyword evidence="7" id="KW-0520">NAD</keyword>
<dbReference type="PANTHER" id="PTHR48075">
    <property type="entry name" value="3-HYDROXYACYL-COA DEHYDROGENASE FAMILY PROTEIN"/>
    <property type="match status" value="1"/>
</dbReference>
<dbReference type="Pfam" id="PF02737">
    <property type="entry name" value="3HCDH_N"/>
    <property type="match status" value="1"/>
</dbReference>
<feature type="non-terminal residue" evidence="12">
    <location>
        <position position="223"/>
    </location>
</feature>
<dbReference type="GO" id="GO:0006631">
    <property type="term" value="P:fatty acid metabolic process"/>
    <property type="evidence" value="ECO:0007669"/>
    <property type="project" value="InterPro"/>
</dbReference>
<dbReference type="PANTHER" id="PTHR48075:SF1">
    <property type="entry name" value="LAMBDA-CRYSTALLIN HOMOLOG"/>
    <property type="match status" value="1"/>
</dbReference>
<evidence type="ECO:0000256" key="2">
    <source>
        <dbReference type="ARBA" id="ARBA00009463"/>
    </source>
</evidence>
<evidence type="ECO:0000256" key="8">
    <source>
        <dbReference type="ARBA" id="ARBA00038962"/>
    </source>
</evidence>
<keyword evidence="4" id="KW-0963">Cytoplasm</keyword>
<dbReference type="EC" id="1.1.1.45" evidence="8"/>
<dbReference type="GO" id="GO:0050104">
    <property type="term" value="F:L-gulonate 3-dehydrogenase activity"/>
    <property type="evidence" value="ECO:0007669"/>
    <property type="project" value="UniProtKB-EC"/>
</dbReference>
<evidence type="ECO:0000256" key="4">
    <source>
        <dbReference type="ARBA" id="ARBA00022490"/>
    </source>
</evidence>
<evidence type="ECO:0000256" key="7">
    <source>
        <dbReference type="ARBA" id="ARBA00023027"/>
    </source>
</evidence>
<dbReference type="SUPFAM" id="SSF51735">
    <property type="entry name" value="NAD(P)-binding Rossmann-fold domains"/>
    <property type="match status" value="1"/>
</dbReference>
<dbReference type="InterPro" id="IPR022694">
    <property type="entry name" value="3-OHacyl-CoA_DH"/>
</dbReference>
<dbReference type="Gene3D" id="1.10.1040.10">
    <property type="entry name" value="N-(1-d-carboxylethyl)-l-norvaline Dehydrogenase, domain 2"/>
    <property type="match status" value="1"/>
</dbReference>
<organism evidence="12">
    <name type="scientific">marine metagenome</name>
    <dbReference type="NCBI Taxonomy" id="408172"/>
    <lineage>
        <taxon>unclassified sequences</taxon>
        <taxon>metagenomes</taxon>
        <taxon>ecological metagenomes</taxon>
    </lineage>
</organism>
<comment type="subunit">
    <text evidence="3">Homodimer.</text>
</comment>
<keyword evidence="6" id="KW-0560">Oxidoreductase</keyword>
<evidence type="ECO:0000259" key="10">
    <source>
        <dbReference type="Pfam" id="PF00725"/>
    </source>
</evidence>
<dbReference type="GO" id="GO:0070403">
    <property type="term" value="F:NAD+ binding"/>
    <property type="evidence" value="ECO:0007669"/>
    <property type="project" value="InterPro"/>
</dbReference>
<dbReference type="AlphaFoldDB" id="A0A382S398"/>
<comment type="similarity">
    <text evidence="2">Belongs to the 3-hydroxyacyl-CoA dehydrogenase family.</text>
</comment>
<dbReference type="Gene3D" id="3.40.50.720">
    <property type="entry name" value="NAD(P)-binding Rossmann-like Domain"/>
    <property type="match status" value="1"/>
</dbReference>
<dbReference type="PIRSF" id="PIRSF000105">
    <property type="entry name" value="HCDH"/>
    <property type="match status" value="1"/>
</dbReference>
<dbReference type="InterPro" id="IPR008927">
    <property type="entry name" value="6-PGluconate_DH-like_C_sf"/>
</dbReference>